<dbReference type="RefSeq" id="WP_131445021.1">
    <property type="nucleotide sequence ID" value="NZ_SJZB01000014.1"/>
</dbReference>
<dbReference type="NCBIfam" id="TIGR01414">
    <property type="entry name" value="autotrans_barl"/>
    <property type="match status" value="1"/>
</dbReference>
<gene>
    <name evidence="3" type="ORF">EZJ19_04095</name>
</gene>
<dbReference type="SUPFAM" id="SSF103515">
    <property type="entry name" value="Autotransporter"/>
    <property type="match status" value="1"/>
</dbReference>
<comment type="caution">
    <text evidence="3">The sequence shown here is derived from an EMBL/GenBank/DDBJ whole genome shotgun (WGS) entry which is preliminary data.</text>
</comment>
<dbReference type="InterPro" id="IPR036709">
    <property type="entry name" value="Autotransporte_beta_dom_sf"/>
</dbReference>
<dbReference type="NCBIfam" id="TIGR04393">
    <property type="entry name" value="rpt_T5SS_PEPC"/>
    <property type="match status" value="10"/>
</dbReference>
<name>A0A4R1BIZ1_9PROT</name>
<dbReference type="InterPro" id="IPR006315">
    <property type="entry name" value="OM_autotransptr_brl_dom"/>
</dbReference>
<dbReference type="OrthoDB" id="5760545at2"/>
<protein>
    <submittedName>
        <fullName evidence="3">Autotransporter domain-containing protein</fullName>
    </submittedName>
</protein>
<dbReference type="SUPFAM" id="SSF51126">
    <property type="entry name" value="Pectin lyase-like"/>
    <property type="match status" value="1"/>
</dbReference>
<evidence type="ECO:0000313" key="3">
    <source>
        <dbReference type="EMBL" id="TCJ17138.1"/>
    </source>
</evidence>
<dbReference type="EMBL" id="SJZB01000014">
    <property type="protein sequence ID" value="TCJ17138.1"/>
    <property type="molecule type" value="Genomic_DNA"/>
</dbReference>
<keyword evidence="4" id="KW-1185">Reference proteome</keyword>
<organism evidence="3 4">
    <name type="scientific">Parasulfuritortus cantonensis</name>
    <dbReference type="NCBI Taxonomy" id="2528202"/>
    <lineage>
        <taxon>Bacteria</taxon>
        <taxon>Pseudomonadati</taxon>
        <taxon>Pseudomonadota</taxon>
        <taxon>Betaproteobacteria</taxon>
        <taxon>Nitrosomonadales</taxon>
        <taxon>Thiobacillaceae</taxon>
        <taxon>Parasulfuritortus</taxon>
    </lineage>
</organism>
<proteinExistence type="predicted"/>
<sequence length="1137" mass="114343">MSRFRSSPSPIVLAIALAFSPVAHALDSHWTGATGDWFDAGNWDNGVPTGLDSATIGNAGTAQVPDGTAAEAQYLTVGGSGTLEIVGAGTLATSYGVTLGSASSDDGTIRVTGAGASWSNGGSFFVGLYGTGTLTVDGGGTLENTNPSQHAYVGYGAGSSGTVNVDGVGSTWDNVADIYLGRDGSGTLNVSNGGQVTSAYGTLAQRTGSTGSATITGSGSGWSVASGLYVGSASNGELDILDGGAVSASWGYLGNQADSYGALTVSGPGSTWTDTNGLYVGFQGEGVLAVEDGASANGKNGFIGYESTGVGTATVTGADSTWTNSNWLAVGMYGNGTLRVEAGGRAESYLGYIAYEAGSTGAAIVSGSGSTWASDYLYVGWGSSGTLTVENGGTVTGLYGYVGRTGGDGTALVTGSGSSWAIVNQLEVGSYGTGALTIADGATVSDTDGIVGNQAGVTGTVRVDGGTWSNSGFLRVGNLGTGTLDIVNGGVVTSGRTLIGLFGDGVGSVDISGAGSLLDTGGNELYVASDGTATLTVAAGGELRSGTAYIGSNSGSQGEVSVLGSGSSWTNAGALYVGLDGTGTLTVGSGAEVSSGSAYVHGLLSVDGLFSAATTSVRSGGTVAGTGTLAGDLGLAGGTLAPGNSIGTLTVAGNLDFDADSVYAVEVDAAGNSDLTVVTGTASLAGTVHVLPEPGSYQDATQYTILSAAALSSSFDATTIDADFAFLTPSLSQDTGNVYLTLVRNDVSYAEAGDSPNQQSVGDVLDQLADSDPAAVSDILDNLNVLDNDAVGYALDRLSGVQLGFFSGFGSGQGWRFLSLILDRLSSDHGPWRSADAEPVRVASASDASLRGLLAGAPAAPERGLWVKVFGSHAEIDATADAYGADSDTRGFLLGGDRRFDGDLRAGLAVGYAGSDVDSTGSRLDMDSYQLAAYLSWTPADYYLDASVGYGWHAADSRRSVVVGSYAETASADYDGNSLALGVEAGRLYKWGRNGTVAPFVGLGYNRFERDGFTEHGGGQADLAVAGSTDESVRSSLGLQFGYAYRSDGGTGVWSSLRAAWLHEFADTASRVTAGFAAAPDLTFSVAGPALDRDRLQVSADVKLALSRRDWLSFAYTGEFAGSDHGHGLTFTYRREW</sequence>
<dbReference type="InterPro" id="IPR030895">
    <property type="entry name" value="T5SS_PEPC_rpt"/>
</dbReference>
<evidence type="ECO:0000259" key="2">
    <source>
        <dbReference type="PROSITE" id="PS51208"/>
    </source>
</evidence>
<dbReference type="Gene3D" id="2.40.128.130">
    <property type="entry name" value="Autotransporter beta-domain"/>
    <property type="match status" value="1"/>
</dbReference>
<feature type="chain" id="PRO_5020891613" evidence="1">
    <location>
        <begin position="26"/>
        <end position="1137"/>
    </location>
</feature>
<evidence type="ECO:0000313" key="4">
    <source>
        <dbReference type="Proteomes" id="UP000295443"/>
    </source>
</evidence>
<accession>A0A4R1BIZ1</accession>
<dbReference type="Proteomes" id="UP000295443">
    <property type="component" value="Unassembled WGS sequence"/>
</dbReference>
<feature type="domain" description="Autotransporter" evidence="2">
    <location>
        <begin position="858"/>
        <end position="1137"/>
    </location>
</feature>
<dbReference type="GO" id="GO:0019867">
    <property type="term" value="C:outer membrane"/>
    <property type="evidence" value="ECO:0007669"/>
    <property type="project" value="InterPro"/>
</dbReference>
<dbReference type="Pfam" id="PF03797">
    <property type="entry name" value="Autotransporter"/>
    <property type="match status" value="1"/>
</dbReference>
<evidence type="ECO:0000256" key="1">
    <source>
        <dbReference type="SAM" id="SignalP"/>
    </source>
</evidence>
<feature type="signal peptide" evidence="1">
    <location>
        <begin position="1"/>
        <end position="25"/>
    </location>
</feature>
<dbReference type="SMART" id="SM00869">
    <property type="entry name" value="Autotransporter"/>
    <property type="match status" value="1"/>
</dbReference>
<dbReference type="InterPro" id="IPR005546">
    <property type="entry name" value="Autotransporte_beta"/>
</dbReference>
<dbReference type="PROSITE" id="PS51208">
    <property type="entry name" value="AUTOTRANSPORTER"/>
    <property type="match status" value="1"/>
</dbReference>
<dbReference type="InterPro" id="IPR011050">
    <property type="entry name" value="Pectin_lyase_fold/virulence"/>
</dbReference>
<keyword evidence="1" id="KW-0732">Signal</keyword>
<dbReference type="AlphaFoldDB" id="A0A4R1BIZ1"/>
<reference evidence="3 4" key="1">
    <citation type="submission" date="2019-03" db="EMBL/GenBank/DDBJ databases">
        <title>Genome sequence of Thiobacillaceae bacterium LSR1, a sulfur-oxidizing bacterium isolated from freshwater sediment.</title>
        <authorList>
            <person name="Li S."/>
        </authorList>
    </citation>
    <scope>NUCLEOTIDE SEQUENCE [LARGE SCALE GENOMIC DNA]</scope>
    <source>
        <strain evidence="3 4">LSR1</strain>
    </source>
</reference>